<dbReference type="Proteomes" id="UP000630097">
    <property type="component" value="Unassembled WGS sequence"/>
</dbReference>
<name>A0A8J3PZ15_9ACTN</name>
<proteinExistence type="predicted"/>
<protein>
    <submittedName>
        <fullName evidence="2">Uncharacterized protein</fullName>
    </submittedName>
</protein>
<evidence type="ECO:0000256" key="1">
    <source>
        <dbReference type="SAM" id="MobiDB-lite"/>
    </source>
</evidence>
<dbReference type="EMBL" id="BONV01000042">
    <property type="protein sequence ID" value="GIG83663.1"/>
    <property type="molecule type" value="Genomic_DNA"/>
</dbReference>
<comment type="caution">
    <text evidence="2">The sequence shown here is derived from an EMBL/GenBank/DDBJ whole genome shotgun (WGS) entry which is preliminary data.</text>
</comment>
<accession>A0A8J3PZ15</accession>
<feature type="region of interest" description="Disordered" evidence="1">
    <location>
        <begin position="44"/>
        <end position="78"/>
    </location>
</feature>
<organism evidence="2 3">
    <name type="scientific">Planotetraspora kaengkrachanensis</name>
    <dbReference type="NCBI Taxonomy" id="575193"/>
    <lineage>
        <taxon>Bacteria</taxon>
        <taxon>Bacillati</taxon>
        <taxon>Actinomycetota</taxon>
        <taxon>Actinomycetes</taxon>
        <taxon>Streptosporangiales</taxon>
        <taxon>Streptosporangiaceae</taxon>
        <taxon>Planotetraspora</taxon>
    </lineage>
</organism>
<gene>
    <name evidence="2" type="ORF">Pka01_67900</name>
</gene>
<sequence length="78" mass="8550">MLSTDVVVVEHPGFFLSQDDNPPRTVGEPLEHLVAPHRAVRRTREIRPVVPHGSPDPATAPIAEGFPESEAFTLYPTP</sequence>
<reference evidence="2 3" key="1">
    <citation type="submission" date="2021-01" db="EMBL/GenBank/DDBJ databases">
        <title>Whole genome shotgun sequence of Planotetraspora kaengkrachanensis NBRC 104272.</title>
        <authorList>
            <person name="Komaki H."/>
            <person name="Tamura T."/>
        </authorList>
    </citation>
    <scope>NUCLEOTIDE SEQUENCE [LARGE SCALE GENOMIC DNA]</scope>
    <source>
        <strain evidence="2 3">NBRC 104272</strain>
    </source>
</reference>
<evidence type="ECO:0000313" key="2">
    <source>
        <dbReference type="EMBL" id="GIG83663.1"/>
    </source>
</evidence>
<dbReference type="AlphaFoldDB" id="A0A8J3PZ15"/>
<keyword evidence="3" id="KW-1185">Reference proteome</keyword>
<evidence type="ECO:0000313" key="3">
    <source>
        <dbReference type="Proteomes" id="UP000630097"/>
    </source>
</evidence>